<accession>A0AAP8GYR8</accession>
<evidence type="ECO:0000313" key="1">
    <source>
        <dbReference type="EMBL" id="PJN70395.1"/>
    </source>
</evidence>
<dbReference type="KEGG" id="bmyo:BG05_5675"/>
<name>A0AAP8GYR8_BACMY</name>
<reference evidence="1 2" key="1">
    <citation type="submission" date="2016-10" db="EMBL/GenBank/DDBJ databases">
        <title>Genome Sequence of Bacillus weihenstephanensis GM6LP.</title>
        <authorList>
            <person name="Poehlein A."/>
            <person name="Wemheuer F."/>
            <person name="Hollensteiner J."/>
            <person name="Wemheuer B."/>
        </authorList>
    </citation>
    <scope>NUCLEOTIDE SEQUENCE [LARGE SCALE GENOMIC DNA]</scope>
    <source>
        <strain evidence="1 2">GM6LP</strain>
    </source>
</reference>
<dbReference type="EMBL" id="MKZQ01000034">
    <property type="protein sequence ID" value="PJN70395.1"/>
    <property type="molecule type" value="Genomic_DNA"/>
</dbReference>
<dbReference type="AlphaFoldDB" id="A0AAP8GYR8"/>
<protein>
    <submittedName>
        <fullName evidence="1">Uncharacterized protein</fullName>
    </submittedName>
</protein>
<gene>
    <name evidence="1" type="ORF">BACWE_28010</name>
</gene>
<dbReference type="Proteomes" id="UP000236165">
    <property type="component" value="Unassembled WGS sequence"/>
</dbReference>
<comment type="caution">
    <text evidence="1">The sequence shown here is derived from an EMBL/GenBank/DDBJ whole genome shotgun (WGS) entry which is preliminary data.</text>
</comment>
<evidence type="ECO:0000313" key="2">
    <source>
        <dbReference type="Proteomes" id="UP000236165"/>
    </source>
</evidence>
<sequence>MNMHIPWDKRVYALYKGDQFLTEGTLLEISKGTNRSLA</sequence>
<organism evidence="1 2">
    <name type="scientific">Bacillus mycoides</name>
    <dbReference type="NCBI Taxonomy" id="1405"/>
    <lineage>
        <taxon>Bacteria</taxon>
        <taxon>Bacillati</taxon>
        <taxon>Bacillota</taxon>
        <taxon>Bacilli</taxon>
        <taxon>Bacillales</taxon>
        <taxon>Bacillaceae</taxon>
        <taxon>Bacillus</taxon>
        <taxon>Bacillus cereus group</taxon>
    </lineage>
</organism>
<proteinExistence type="predicted"/>